<feature type="binding site" evidence="6">
    <location>
        <begin position="130"/>
        <end position="131"/>
    </location>
    <ligand>
        <name>S-adenosyl-L-methionine</name>
        <dbReference type="ChEBI" id="CHEBI:59789"/>
    </ligand>
</feature>
<keyword evidence="5 6" id="KW-0949">S-adenosyl-L-methionine</keyword>
<evidence type="ECO:0000256" key="2">
    <source>
        <dbReference type="ARBA" id="ARBA00022552"/>
    </source>
</evidence>
<organism evidence="8 9">
    <name type="scientific">Candidatus Paralactobacillus gallistercoris</name>
    <dbReference type="NCBI Taxonomy" id="2838724"/>
    <lineage>
        <taxon>Bacteria</taxon>
        <taxon>Bacillati</taxon>
        <taxon>Bacillota</taxon>
        <taxon>Bacilli</taxon>
        <taxon>Lactobacillales</taxon>
        <taxon>Lactobacillaceae</taxon>
        <taxon>Lactobacillus</taxon>
    </lineage>
</organism>
<dbReference type="PIRSF" id="PIRSF003078">
    <property type="entry name" value="GidB"/>
    <property type="match status" value="1"/>
</dbReference>
<evidence type="ECO:0000313" key="8">
    <source>
        <dbReference type="EMBL" id="MBU3851481.1"/>
    </source>
</evidence>
<keyword evidence="4 6" id="KW-0808">Transferase</keyword>
<dbReference type="InterPro" id="IPR029063">
    <property type="entry name" value="SAM-dependent_MTases_sf"/>
</dbReference>
<comment type="caution">
    <text evidence="8">The sequence shown here is derived from an EMBL/GenBank/DDBJ whole genome shotgun (WGS) entry which is preliminary data.</text>
</comment>
<dbReference type="Gene3D" id="3.40.50.150">
    <property type="entry name" value="Vaccinia Virus protein VP39"/>
    <property type="match status" value="1"/>
</dbReference>
<reference evidence="8" key="1">
    <citation type="journal article" date="2021" name="PeerJ">
        <title>Extensive microbial diversity within the chicken gut microbiome revealed by metagenomics and culture.</title>
        <authorList>
            <person name="Gilroy R."/>
            <person name="Ravi A."/>
            <person name="Getino M."/>
            <person name="Pursley I."/>
            <person name="Horton D.L."/>
            <person name="Alikhan N.F."/>
            <person name="Baker D."/>
            <person name="Gharbi K."/>
            <person name="Hall N."/>
            <person name="Watson M."/>
            <person name="Adriaenssens E.M."/>
            <person name="Foster-Nyarko E."/>
            <person name="Jarju S."/>
            <person name="Secka A."/>
            <person name="Antonio M."/>
            <person name="Oren A."/>
            <person name="Chaudhuri R.R."/>
            <person name="La Ragione R."/>
            <person name="Hildebrand F."/>
            <person name="Pallen M.J."/>
        </authorList>
    </citation>
    <scope>NUCLEOTIDE SEQUENCE</scope>
    <source>
        <strain evidence="8">F6-6636</strain>
    </source>
</reference>
<dbReference type="NCBIfam" id="TIGR00138">
    <property type="entry name" value="rsmG_gidB"/>
    <property type="match status" value="1"/>
</dbReference>
<accession>A0A948TJ44</accession>
<comment type="function">
    <text evidence="6">Specifically methylates the N7 position of a guanine in 16S rRNA.</text>
</comment>
<sequence>MNPEAFRSALQKHQITLNDYQMHQFDTYYHDLIDANQNVNLTAITAQNEVYLKHFYDSLLPAFFVDALRNEPLRLCDVGAGAGFPSLPLKIAFPKLAVTIVDSLNKRINFLQSLVTDLNMTNVELIHRRAEDFGNKKSPARATFDIVTARAVAALPVLAELCLPLVKENGYFIALKASHADVEIKQAQYALQVLGGQLVADHQLLLPNEAGVRHILIIKKNKPTPKKYPRKAGTPNREPLLAKETR</sequence>
<evidence type="ECO:0000256" key="5">
    <source>
        <dbReference type="ARBA" id="ARBA00022691"/>
    </source>
</evidence>
<dbReference type="GO" id="GO:0005829">
    <property type="term" value="C:cytosol"/>
    <property type="evidence" value="ECO:0007669"/>
    <property type="project" value="TreeGrafter"/>
</dbReference>
<dbReference type="GO" id="GO:0070043">
    <property type="term" value="F:rRNA (guanine-N7-)-methyltransferase activity"/>
    <property type="evidence" value="ECO:0007669"/>
    <property type="project" value="UniProtKB-UniRule"/>
</dbReference>
<dbReference type="PANTHER" id="PTHR31760:SF0">
    <property type="entry name" value="S-ADENOSYL-L-METHIONINE-DEPENDENT METHYLTRANSFERASES SUPERFAMILY PROTEIN"/>
    <property type="match status" value="1"/>
</dbReference>
<dbReference type="EMBL" id="JAHLFS010000031">
    <property type="protein sequence ID" value="MBU3851481.1"/>
    <property type="molecule type" value="Genomic_DNA"/>
</dbReference>
<dbReference type="FunFam" id="3.40.50.150:FF:000041">
    <property type="entry name" value="Ribosomal RNA small subunit methyltransferase G"/>
    <property type="match status" value="1"/>
</dbReference>
<evidence type="ECO:0000256" key="7">
    <source>
        <dbReference type="SAM" id="MobiDB-lite"/>
    </source>
</evidence>
<evidence type="ECO:0000313" key="9">
    <source>
        <dbReference type="Proteomes" id="UP000777303"/>
    </source>
</evidence>
<evidence type="ECO:0000256" key="1">
    <source>
        <dbReference type="ARBA" id="ARBA00022490"/>
    </source>
</evidence>
<gene>
    <name evidence="6 8" type="primary">rsmG</name>
    <name evidence="8" type="ORF">H9901_02165</name>
</gene>
<dbReference type="EC" id="2.1.1.-" evidence="6"/>
<comment type="subcellular location">
    <subcellularLocation>
        <location evidence="6">Cytoplasm</location>
    </subcellularLocation>
</comment>
<dbReference type="CDD" id="cd02440">
    <property type="entry name" value="AdoMet_MTases"/>
    <property type="match status" value="1"/>
</dbReference>
<protein>
    <recommendedName>
        <fullName evidence="6">Ribosomal RNA small subunit methyltransferase G</fullName>
        <ecNumber evidence="6">2.1.1.-</ecNumber>
    </recommendedName>
    <alternativeName>
        <fullName evidence="6">16S rRNA 7-methylguanosine methyltransferase</fullName>
        <shortName evidence="6">16S rRNA m7G methyltransferase</shortName>
    </alternativeName>
</protein>
<evidence type="ECO:0000256" key="3">
    <source>
        <dbReference type="ARBA" id="ARBA00022603"/>
    </source>
</evidence>
<dbReference type="Pfam" id="PF02527">
    <property type="entry name" value="GidB"/>
    <property type="match status" value="1"/>
</dbReference>
<evidence type="ECO:0000256" key="4">
    <source>
        <dbReference type="ARBA" id="ARBA00022679"/>
    </source>
</evidence>
<feature type="region of interest" description="Disordered" evidence="7">
    <location>
        <begin position="223"/>
        <end position="246"/>
    </location>
</feature>
<keyword evidence="1 6" id="KW-0963">Cytoplasm</keyword>
<dbReference type="InterPro" id="IPR003682">
    <property type="entry name" value="rRNA_ssu_MeTfrase_G"/>
</dbReference>
<evidence type="ECO:0000256" key="6">
    <source>
        <dbReference type="HAMAP-Rule" id="MF_00074"/>
    </source>
</evidence>
<feature type="binding site" evidence="6">
    <location>
        <position position="150"/>
    </location>
    <ligand>
        <name>S-adenosyl-L-methionine</name>
        <dbReference type="ChEBI" id="CHEBI:59789"/>
    </ligand>
</feature>
<comment type="similarity">
    <text evidence="6">Belongs to the methyltransferase superfamily. RNA methyltransferase RsmG family.</text>
</comment>
<reference evidence="8" key="2">
    <citation type="submission" date="2021-04" db="EMBL/GenBank/DDBJ databases">
        <authorList>
            <person name="Gilroy R."/>
        </authorList>
    </citation>
    <scope>NUCLEOTIDE SEQUENCE</scope>
    <source>
        <strain evidence="8">F6-6636</strain>
    </source>
</reference>
<feature type="binding site" evidence="6">
    <location>
        <position position="84"/>
    </location>
    <ligand>
        <name>S-adenosyl-L-methionine</name>
        <dbReference type="ChEBI" id="CHEBI:59789"/>
    </ligand>
</feature>
<dbReference type="HAMAP" id="MF_00074">
    <property type="entry name" value="16SrRNA_methyltr_G"/>
    <property type="match status" value="1"/>
</dbReference>
<name>A0A948TJ44_9LACO</name>
<comment type="caution">
    <text evidence="6">Lacks conserved residue(s) required for the propagation of feature annotation.</text>
</comment>
<dbReference type="AlphaFoldDB" id="A0A948TJ44"/>
<dbReference type="SUPFAM" id="SSF53335">
    <property type="entry name" value="S-adenosyl-L-methionine-dependent methyltransferases"/>
    <property type="match status" value="1"/>
</dbReference>
<proteinExistence type="inferred from homology"/>
<keyword evidence="2 6" id="KW-0698">rRNA processing</keyword>
<dbReference type="Proteomes" id="UP000777303">
    <property type="component" value="Unassembled WGS sequence"/>
</dbReference>
<feature type="binding site" evidence="6">
    <location>
        <position position="79"/>
    </location>
    <ligand>
        <name>S-adenosyl-L-methionine</name>
        <dbReference type="ChEBI" id="CHEBI:59789"/>
    </ligand>
</feature>
<dbReference type="PANTHER" id="PTHR31760">
    <property type="entry name" value="S-ADENOSYL-L-METHIONINE-DEPENDENT METHYLTRANSFERASES SUPERFAMILY PROTEIN"/>
    <property type="match status" value="1"/>
</dbReference>
<keyword evidence="3 6" id="KW-0489">Methyltransferase</keyword>